<sequence length="81" mass="8734">MARITRARMNADADYWENTAASRADAAAADGKAAAADPTKSAYQRQCAARAAQIHREQAADYRDVADALRAGEVPDGYEFD</sequence>
<protein>
    <submittedName>
        <fullName evidence="1">Type IV secretory pathway TrbL component</fullName>
    </submittedName>
</protein>
<comment type="caution">
    <text evidence="1">The sequence shown here is derived from an EMBL/GenBank/DDBJ whole genome shotgun (WGS) entry which is preliminary data.</text>
</comment>
<keyword evidence="2" id="KW-1185">Reference proteome</keyword>
<name>A0ABU0SG00_9ACTN</name>
<evidence type="ECO:0000313" key="1">
    <source>
        <dbReference type="EMBL" id="MDQ1022472.1"/>
    </source>
</evidence>
<proteinExistence type="predicted"/>
<gene>
    <name evidence="1" type="ORF">QF035_000054</name>
</gene>
<dbReference type="Proteomes" id="UP001230328">
    <property type="component" value="Unassembled WGS sequence"/>
</dbReference>
<organism evidence="1 2">
    <name type="scientific">Streptomyces umbrinus</name>
    <dbReference type="NCBI Taxonomy" id="67370"/>
    <lineage>
        <taxon>Bacteria</taxon>
        <taxon>Bacillati</taxon>
        <taxon>Actinomycetota</taxon>
        <taxon>Actinomycetes</taxon>
        <taxon>Kitasatosporales</taxon>
        <taxon>Streptomycetaceae</taxon>
        <taxon>Streptomyces</taxon>
        <taxon>Streptomyces phaeochromogenes group</taxon>
    </lineage>
</organism>
<dbReference type="RefSeq" id="WP_307517333.1">
    <property type="nucleotide sequence ID" value="NZ_JAUSZI010000001.1"/>
</dbReference>
<evidence type="ECO:0000313" key="2">
    <source>
        <dbReference type="Proteomes" id="UP001230328"/>
    </source>
</evidence>
<accession>A0ABU0SG00</accession>
<dbReference type="EMBL" id="JAUSZI010000001">
    <property type="protein sequence ID" value="MDQ1022472.1"/>
    <property type="molecule type" value="Genomic_DNA"/>
</dbReference>
<reference evidence="1 2" key="1">
    <citation type="submission" date="2023-07" db="EMBL/GenBank/DDBJ databases">
        <title>Comparative genomics of wheat-associated soil bacteria to identify genetic determinants of phenazine resistance.</title>
        <authorList>
            <person name="Mouncey N."/>
        </authorList>
    </citation>
    <scope>NUCLEOTIDE SEQUENCE [LARGE SCALE GENOMIC DNA]</scope>
    <source>
        <strain evidence="1 2">V2I4</strain>
    </source>
</reference>